<evidence type="ECO:0000256" key="4">
    <source>
        <dbReference type="ARBA" id="ARBA00007439"/>
    </source>
</evidence>
<dbReference type="GO" id="GO:0006053">
    <property type="term" value="P:N-acetylmannosamine catabolic process"/>
    <property type="evidence" value="ECO:0007669"/>
    <property type="project" value="TreeGrafter"/>
</dbReference>
<dbReference type="RefSeq" id="WP_136640694.1">
    <property type="nucleotide sequence ID" value="NZ_QYRT01000004.1"/>
</dbReference>
<dbReference type="EMBL" id="QYRT01000004">
    <property type="protein sequence ID" value="TIH40060.1"/>
    <property type="molecule type" value="Genomic_DNA"/>
</dbReference>
<accession>A0A4T2C7E8</accession>
<keyword evidence="5 7" id="KW-0413">Isomerase</keyword>
<dbReference type="InterPro" id="IPR011060">
    <property type="entry name" value="RibuloseP-bd_barrel"/>
</dbReference>
<evidence type="ECO:0000256" key="3">
    <source>
        <dbReference type="ARBA" id="ARBA00005081"/>
    </source>
</evidence>
<name>A0A4T2C7E8_9MICO</name>
<dbReference type="AlphaFoldDB" id="A0A4T2C7E8"/>
<dbReference type="Pfam" id="PF04131">
    <property type="entry name" value="NanE"/>
    <property type="match status" value="1"/>
</dbReference>
<dbReference type="HAMAP" id="MF_01235">
    <property type="entry name" value="ManNAc6P_epimer"/>
    <property type="match status" value="1"/>
</dbReference>
<dbReference type="Proteomes" id="UP000306192">
    <property type="component" value="Unassembled WGS sequence"/>
</dbReference>
<comment type="function">
    <text evidence="2 7">Converts N-acetylmannosamine-6-phosphate (ManNAc-6-P) to N-acetylglucosamine-6-phosphate (GlcNAc-6-P).</text>
</comment>
<dbReference type="InterPro" id="IPR007260">
    <property type="entry name" value="NanE"/>
</dbReference>
<dbReference type="PANTHER" id="PTHR36204">
    <property type="entry name" value="N-ACETYLMANNOSAMINE-6-PHOSPHATE 2-EPIMERASE-RELATED"/>
    <property type="match status" value="1"/>
</dbReference>
<sequence length="232" mass="23947">MTRSIHPTLLALKSGLIVSCQAYPGEPMRNPETMAELAESAVIGGAVGIRAQGPGDIALIHERVRVPQIGLWKVGASGVFITPTFEHARRVAEAGAEIVAIDGTRRPRPDGLTLRETINRLHGETGVLVMADAGSPADGLAAADDGADCVGTTLSGYTGERTATDGPDLDMLAQLAGALDVPVIAEGRIHTLQHARDCVSAGAFALVVGTAITHSASITRWFDGAIRGATAS</sequence>
<dbReference type="UniPathway" id="UPA00629">
    <property type="reaction ID" value="UER00682"/>
</dbReference>
<comment type="similarity">
    <text evidence="4 7">Belongs to the NanE family.</text>
</comment>
<dbReference type="InterPro" id="IPR013785">
    <property type="entry name" value="Aldolase_TIM"/>
</dbReference>
<evidence type="ECO:0000313" key="8">
    <source>
        <dbReference type="EMBL" id="TIH40060.1"/>
    </source>
</evidence>
<evidence type="ECO:0000256" key="2">
    <source>
        <dbReference type="ARBA" id="ARBA00002147"/>
    </source>
</evidence>
<keyword evidence="9" id="KW-1185">Reference proteome</keyword>
<comment type="caution">
    <text evidence="8">The sequence shown here is derived from an EMBL/GenBank/DDBJ whole genome shotgun (WGS) entry which is preliminary data.</text>
</comment>
<dbReference type="GO" id="GO:0047465">
    <property type="term" value="F:N-acylglucosamine-6-phosphate 2-epimerase activity"/>
    <property type="evidence" value="ECO:0007669"/>
    <property type="project" value="UniProtKB-EC"/>
</dbReference>
<dbReference type="Gene3D" id="3.20.20.70">
    <property type="entry name" value="Aldolase class I"/>
    <property type="match status" value="1"/>
</dbReference>
<dbReference type="PANTHER" id="PTHR36204:SF1">
    <property type="entry name" value="N-ACETYLMANNOSAMINE-6-PHOSPHATE 2-EPIMERASE-RELATED"/>
    <property type="match status" value="1"/>
</dbReference>
<comment type="catalytic activity">
    <reaction evidence="1 7">
        <text>an N-acyl-D-glucosamine 6-phosphate = an N-acyl-D-mannosamine 6-phosphate</text>
        <dbReference type="Rhea" id="RHEA:23932"/>
        <dbReference type="ChEBI" id="CHEBI:57599"/>
        <dbReference type="ChEBI" id="CHEBI:57666"/>
        <dbReference type="EC" id="5.1.3.9"/>
    </reaction>
</comment>
<proteinExistence type="inferred from homology"/>
<dbReference type="GO" id="GO:0005975">
    <property type="term" value="P:carbohydrate metabolic process"/>
    <property type="evidence" value="ECO:0007669"/>
    <property type="project" value="UniProtKB-UniRule"/>
</dbReference>
<dbReference type="OrthoDB" id="9781704at2"/>
<evidence type="ECO:0000256" key="7">
    <source>
        <dbReference type="HAMAP-Rule" id="MF_01235"/>
    </source>
</evidence>
<dbReference type="SUPFAM" id="SSF51366">
    <property type="entry name" value="Ribulose-phoshate binding barrel"/>
    <property type="match status" value="1"/>
</dbReference>
<dbReference type="EC" id="5.1.3.9" evidence="7"/>
<evidence type="ECO:0000256" key="5">
    <source>
        <dbReference type="ARBA" id="ARBA00023235"/>
    </source>
</evidence>
<gene>
    <name evidence="7" type="primary">nanE</name>
    <name evidence="8" type="ORF">D4765_02725</name>
</gene>
<evidence type="ECO:0000256" key="1">
    <source>
        <dbReference type="ARBA" id="ARBA00000056"/>
    </source>
</evidence>
<dbReference type="GO" id="GO:0019262">
    <property type="term" value="P:N-acetylneuraminate catabolic process"/>
    <property type="evidence" value="ECO:0007669"/>
    <property type="project" value="UniProtKB-UniRule"/>
</dbReference>
<keyword evidence="6 7" id="KW-0119">Carbohydrate metabolism</keyword>
<evidence type="ECO:0000313" key="9">
    <source>
        <dbReference type="Proteomes" id="UP000306192"/>
    </source>
</evidence>
<organism evidence="8 9">
    <name type="scientific">Subtercola vilae</name>
    <dbReference type="NCBI Taxonomy" id="2056433"/>
    <lineage>
        <taxon>Bacteria</taxon>
        <taxon>Bacillati</taxon>
        <taxon>Actinomycetota</taxon>
        <taxon>Actinomycetes</taxon>
        <taxon>Micrococcales</taxon>
        <taxon>Microbacteriaceae</taxon>
        <taxon>Subtercola</taxon>
    </lineage>
</organism>
<protein>
    <recommendedName>
        <fullName evidence="7">Putative N-acetylmannosamine-6-phosphate 2-epimerase</fullName>
        <ecNumber evidence="7">5.1.3.9</ecNumber>
    </recommendedName>
    <alternativeName>
        <fullName evidence="7">ManNAc-6-P epimerase</fullName>
    </alternativeName>
</protein>
<evidence type="ECO:0000256" key="6">
    <source>
        <dbReference type="ARBA" id="ARBA00023277"/>
    </source>
</evidence>
<reference evidence="8 9" key="1">
    <citation type="journal article" date="2019" name="Microorganisms">
        <title>Systematic Affiliation and Genome Analysis of Subtercola vilae DB165(T) with Particular Emphasis on Cold Adaptation of an Isolate from a High-Altitude Cold Volcano Lake.</title>
        <authorList>
            <person name="Villalobos A.S."/>
            <person name="Wiese J."/>
            <person name="Imhoff J.F."/>
            <person name="Dorador C."/>
            <person name="Keller A."/>
            <person name="Hentschel U."/>
        </authorList>
    </citation>
    <scope>NUCLEOTIDE SEQUENCE [LARGE SCALE GENOMIC DNA]</scope>
    <source>
        <strain evidence="8 9">DB165</strain>
    </source>
</reference>
<dbReference type="NCBIfam" id="NF002231">
    <property type="entry name" value="PRK01130.1"/>
    <property type="match status" value="1"/>
</dbReference>
<comment type="pathway">
    <text evidence="3 7">Amino-sugar metabolism; N-acetylneuraminate degradation; D-fructose 6-phosphate from N-acetylneuraminate: step 3/5.</text>
</comment>
<dbReference type="GO" id="GO:0005829">
    <property type="term" value="C:cytosol"/>
    <property type="evidence" value="ECO:0007669"/>
    <property type="project" value="TreeGrafter"/>
</dbReference>
<dbReference type="CDD" id="cd04729">
    <property type="entry name" value="NanE"/>
    <property type="match status" value="1"/>
</dbReference>